<name>A0A381V442_9ZZZZ</name>
<accession>A0A381V442</accession>
<evidence type="ECO:0000313" key="1">
    <source>
        <dbReference type="EMBL" id="SVA34548.1"/>
    </source>
</evidence>
<dbReference type="AlphaFoldDB" id="A0A381V442"/>
<protein>
    <submittedName>
        <fullName evidence="1">Uncharacterized protein</fullName>
    </submittedName>
</protein>
<organism evidence="1">
    <name type="scientific">marine metagenome</name>
    <dbReference type="NCBI Taxonomy" id="408172"/>
    <lineage>
        <taxon>unclassified sequences</taxon>
        <taxon>metagenomes</taxon>
        <taxon>ecological metagenomes</taxon>
    </lineage>
</organism>
<dbReference type="EMBL" id="UINC01007675">
    <property type="protein sequence ID" value="SVA34548.1"/>
    <property type="molecule type" value="Genomic_DNA"/>
</dbReference>
<sequence>VTPSGTPRTFEITSGRADSRLVQVVPIPRARIASINDQAAGRIEPKKPT</sequence>
<feature type="non-terminal residue" evidence="1">
    <location>
        <position position="1"/>
    </location>
</feature>
<gene>
    <name evidence="1" type="ORF">METZ01_LOCUS87402</name>
</gene>
<proteinExistence type="predicted"/>
<reference evidence="1" key="1">
    <citation type="submission" date="2018-05" db="EMBL/GenBank/DDBJ databases">
        <authorList>
            <person name="Lanie J.A."/>
            <person name="Ng W.-L."/>
            <person name="Kazmierczak K.M."/>
            <person name="Andrzejewski T.M."/>
            <person name="Davidsen T.M."/>
            <person name="Wayne K.J."/>
            <person name="Tettelin H."/>
            <person name="Glass J.I."/>
            <person name="Rusch D."/>
            <person name="Podicherti R."/>
            <person name="Tsui H.-C.T."/>
            <person name="Winkler M.E."/>
        </authorList>
    </citation>
    <scope>NUCLEOTIDE SEQUENCE</scope>
</reference>